<sequence>MLTISPRELFPKAVGVEVLVAGFLVVLFQCISDVKDAYHQIWPLELTGLRVFSDAAHYDFVTTPVDSTLSADPTREYHPRAECLGLKLRLPDDLIVITTVTHGFVHCSGPSWWPYIMHQLKSMFDEVKKSLMQYEPARFREEDAPFKIPKGALTNTPVGREPGPNKATLYRQWGEIRSGRDLPQKILKNIDIGLLAKCPEGYWNLAIVQYDLEFSLNRRAL</sequence>
<name>A0ABR4IKA5_9EURO</name>
<accession>A0ABR4IKA5</accession>
<dbReference type="Proteomes" id="UP001610335">
    <property type="component" value="Unassembled WGS sequence"/>
</dbReference>
<keyword evidence="2" id="KW-1185">Reference proteome</keyword>
<comment type="caution">
    <text evidence="1">The sequence shown here is derived from an EMBL/GenBank/DDBJ whole genome shotgun (WGS) entry which is preliminary data.</text>
</comment>
<proteinExistence type="predicted"/>
<evidence type="ECO:0000313" key="1">
    <source>
        <dbReference type="EMBL" id="KAL2828183.1"/>
    </source>
</evidence>
<dbReference type="EMBL" id="JBFXLS010000021">
    <property type="protein sequence ID" value="KAL2828183.1"/>
    <property type="molecule type" value="Genomic_DNA"/>
</dbReference>
<evidence type="ECO:0000313" key="2">
    <source>
        <dbReference type="Proteomes" id="UP001610335"/>
    </source>
</evidence>
<reference evidence="1 2" key="1">
    <citation type="submission" date="2024-07" db="EMBL/GenBank/DDBJ databases">
        <title>Section-level genome sequencing and comparative genomics of Aspergillus sections Usti and Cavernicolus.</title>
        <authorList>
            <consortium name="Lawrence Berkeley National Laboratory"/>
            <person name="Nybo J.L."/>
            <person name="Vesth T.C."/>
            <person name="Theobald S."/>
            <person name="Frisvad J.C."/>
            <person name="Larsen T.O."/>
            <person name="Kjaerboelling I."/>
            <person name="Rothschild-Mancinelli K."/>
            <person name="Lyhne E.K."/>
            <person name="Kogle M.E."/>
            <person name="Barry K."/>
            <person name="Clum A."/>
            <person name="Na H."/>
            <person name="Ledsgaard L."/>
            <person name="Lin J."/>
            <person name="Lipzen A."/>
            <person name="Kuo A."/>
            <person name="Riley R."/>
            <person name="Mondo S."/>
            <person name="LaButti K."/>
            <person name="Haridas S."/>
            <person name="Pangalinan J."/>
            <person name="Salamov A.A."/>
            <person name="Simmons B.A."/>
            <person name="Magnuson J.K."/>
            <person name="Chen J."/>
            <person name="Drula E."/>
            <person name="Henrissat B."/>
            <person name="Wiebenga A."/>
            <person name="Lubbers R.J."/>
            <person name="Gomes A.C."/>
            <person name="Makela M.R."/>
            <person name="Stajich J."/>
            <person name="Grigoriev I.V."/>
            <person name="Mortensen U.H."/>
            <person name="De vries R.P."/>
            <person name="Baker S.E."/>
            <person name="Andersen M.R."/>
        </authorList>
    </citation>
    <scope>NUCLEOTIDE SEQUENCE [LARGE SCALE GENOMIC DNA]</scope>
    <source>
        <strain evidence="1 2">CBS 600.67</strain>
    </source>
</reference>
<protein>
    <submittedName>
        <fullName evidence="1">Uncharacterized protein</fullName>
    </submittedName>
</protein>
<gene>
    <name evidence="1" type="ORF">BDW59DRAFT_159776</name>
</gene>
<organism evidence="1 2">
    <name type="scientific">Aspergillus cavernicola</name>
    <dbReference type="NCBI Taxonomy" id="176166"/>
    <lineage>
        <taxon>Eukaryota</taxon>
        <taxon>Fungi</taxon>
        <taxon>Dikarya</taxon>
        <taxon>Ascomycota</taxon>
        <taxon>Pezizomycotina</taxon>
        <taxon>Eurotiomycetes</taxon>
        <taxon>Eurotiomycetidae</taxon>
        <taxon>Eurotiales</taxon>
        <taxon>Aspergillaceae</taxon>
        <taxon>Aspergillus</taxon>
        <taxon>Aspergillus subgen. Nidulantes</taxon>
    </lineage>
</organism>